<dbReference type="PROSITE" id="PS50106">
    <property type="entry name" value="PDZ"/>
    <property type="match status" value="2"/>
</dbReference>
<name>A0A7W8IJE7_9BACT</name>
<comment type="cofactor">
    <cofactor evidence="1">
        <name>Zn(2+)</name>
        <dbReference type="ChEBI" id="CHEBI:29105"/>
    </cofactor>
</comment>
<sequence length="339" mass="35900">MRYRRSLGIVAGVVALMAGTTGLPGGHSSLAAQSIPLWSGLWSGRTVLVGAMGGGSHKYAAQGYLGVDARDVSDDQIGSLRMKEARGAEIVSLDHDGPACKAGMRMHDVILQMNGQAIDGQEQLKRLLRDQPVGRTVSFVVSRDGQTMTMTMQMADRRTVGQQAWDQHYTVPAPGDGPSGSVRGGNSFMGASTSSGTATTPKGHREMLAMSMILSSSYTGAQLEVMGPQLAGFFGAEGGAGLLVRSVDSNSPAEQAGMKAGDVVVRVNSIAVSSGTDWTKTIHDNRGRPVPVVVIRDKQEQTLTLTPDTKKRSCVIPGFGLEEFFGETSQYTRELLAKL</sequence>
<dbReference type="SMART" id="SM00228">
    <property type="entry name" value="PDZ"/>
    <property type="match status" value="2"/>
</dbReference>
<dbReference type="Proteomes" id="UP000568106">
    <property type="component" value="Unassembled WGS sequence"/>
</dbReference>
<dbReference type="InterPro" id="IPR001478">
    <property type="entry name" value="PDZ"/>
</dbReference>
<dbReference type="AlphaFoldDB" id="A0A7W8IJE7"/>
<comment type="caution">
    <text evidence="3">The sequence shown here is derived from an EMBL/GenBank/DDBJ whole genome shotgun (WGS) entry which is preliminary data.</text>
</comment>
<dbReference type="GO" id="GO:0016020">
    <property type="term" value="C:membrane"/>
    <property type="evidence" value="ECO:0007669"/>
    <property type="project" value="InterPro"/>
</dbReference>
<keyword evidence="4" id="KW-1185">Reference proteome</keyword>
<dbReference type="CDD" id="cd23081">
    <property type="entry name" value="cpPDZ_EcRseP-like"/>
    <property type="match status" value="1"/>
</dbReference>
<evidence type="ECO:0000259" key="2">
    <source>
        <dbReference type="PROSITE" id="PS50106"/>
    </source>
</evidence>
<reference evidence="3" key="1">
    <citation type="submission" date="2020-08" db="EMBL/GenBank/DDBJ databases">
        <title>Genomic Encyclopedia of Type Strains, Phase IV (KMG-V): Genome sequencing to study the core and pangenomes of soil and plant-associated prokaryotes.</title>
        <authorList>
            <person name="Whitman W."/>
        </authorList>
    </citation>
    <scope>NUCLEOTIDE SEQUENCE [LARGE SCALE GENOMIC DNA]</scope>
    <source>
        <strain evidence="3">M8UP27</strain>
    </source>
</reference>
<dbReference type="GO" id="GO:0006508">
    <property type="term" value="P:proteolysis"/>
    <property type="evidence" value="ECO:0007669"/>
    <property type="project" value="UniProtKB-KW"/>
</dbReference>
<accession>A0A7W8IJE7</accession>
<protein>
    <submittedName>
        <fullName evidence="3">Membrane-associated protease RseP (Regulator of RpoE activity)</fullName>
    </submittedName>
</protein>
<evidence type="ECO:0000313" key="3">
    <source>
        <dbReference type="EMBL" id="MBB5317288.1"/>
    </source>
</evidence>
<dbReference type="PANTHER" id="PTHR42837">
    <property type="entry name" value="REGULATOR OF SIGMA-E PROTEASE RSEP"/>
    <property type="match status" value="1"/>
</dbReference>
<dbReference type="Pfam" id="PF13180">
    <property type="entry name" value="PDZ_2"/>
    <property type="match status" value="2"/>
</dbReference>
<dbReference type="InterPro" id="IPR036034">
    <property type="entry name" value="PDZ_sf"/>
</dbReference>
<dbReference type="SUPFAM" id="SSF50156">
    <property type="entry name" value="PDZ domain-like"/>
    <property type="match status" value="2"/>
</dbReference>
<feature type="domain" description="PDZ" evidence="2">
    <location>
        <begin position="62"/>
        <end position="145"/>
    </location>
</feature>
<feature type="domain" description="PDZ" evidence="2">
    <location>
        <begin position="211"/>
        <end position="274"/>
    </location>
</feature>
<gene>
    <name evidence="3" type="ORF">HDF09_001957</name>
</gene>
<dbReference type="EMBL" id="JACHDY010000002">
    <property type="protein sequence ID" value="MBB5317288.1"/>
    <property type="molecule type" value="Genomic_DNA"/>
</dbReference>
<keyword evidence="3" id="KW-0378">Hydrolase</keyword>
<dbReference type="Gene3D" id="2.30.42.10">
    <property type="match status" value="2"/>
</dbReference>
<evidence type="ECO:0000313" key="4">
    <source>
        <dbReference type="Proteomes" id="UP000568106"/>
    </source>
</evidence>
<dbReference type="PANTHER" id="PTHR42837:SF2">
    <property type="entry name" value="MEMBRANE METALLOPROTEASE ARASP2, CHLOROPLASTIC-RELATED"/>
    <property type="match status" value="1"/>
</dbReference>
<keyword evidence="3" id="KW-0645">Protease</keyword>
<proteinExistence type="predicted"/>
<organism evidence="3 4">
    <name type="scientific">Tunturiibacter empetritectus</name>
    <dbReference type="NCBI Taxonomy" id="3069691"/>
    <lineage>
        <taxon>Bacteria</taxon>
        <taxon>Pseudomonadati</taxon>
        <taxon>Acidobacteriota</taxon>
        <taxon>Terriglobia</taxon>
        <taxon>Terriglobales</taxon>
        <taxon>Acidobacteriaceae</taxon>
        <taxon>Tunturiibacter</taxon>
    </lineage>
</organism>
<dbReference type="GO" id="GO:0004222">
    <property type="term" value="F:metalloendopeptidase activity"/>
    <property type="evidence" value="ECO:0007669"/>
    <property type="project" value="InterPro"/>
</dbReference>
<dbReference type="InterPro" id="IPR004387">
    <property type="entry name" value="Pept_M50_Zn"/>
</dbReference>
<evidence type="ECO:0000256" key="1">
    <source>
        <dbReference type="ARBA" id="ARBA00001947"/>
    </source>
</evidence>